<dbReference type="GO" id="GO:0043590">
    <property type="term" value="C:bacterial nucleoid"/>
    <property type="evidence" value="ECO:0007669"/>
    <property type="project" value="TreeGrafter"/>
</dbReference>
<keyword evidence="4 8" id="KW-0227">DNA damage</keyword>
<dbReference type="InterPro" id="IPR037278">
    <property type="entry name" value="ARFGAP/RecO"/>
</dbReference>
<dbReference type="GO" id="GO:0006310">
    <property type="term" value="P:DNA recombination"/>
    <property type="evidence" value="ECO:0007669"/>
    <property type="project" value="UniProtKB-UniRule"/>
</dbReference>
<dbReference type="Proteomes" id="UP000462152">
    <property type="component" value="Unassembled WGS sequence"/>
</dbReference>
<accession>A0A7K1LGN2</accession>
<evidence type="ECO:0000256" key="7">
    <source>
        <dbReference type="ARBA" id="ARBA00033409"/>
    </source>
</evidence>
<dbReference type="InterPro" id="IPR022572">
    <property type="entry name" value="DNA_rep/recomb_RecO_N"/>
</dbReference>
<dbReference type="Pfam" id="PF02565">
    <property type="entry name" value="RecO_C"/>
    <property type="match status" value="1"/>
</dbReference>
<evidence type="ECO:0000256" key="6">
    <source>
        <dbReference type="ARBA" id="ARBA00023204"/>
    </source>
</evidence>
<dbReference type="InterPro" id="IPR042242">
    <property type="entry name" value="RecO_C"/>
</dbReference>
<protein>
    <recommendedName>
        <fullName evidence="3 8">DNA repair protein RecO</fullName>
    </recommendedName>
    <alternativeName>
        <fullName evidence="7 8">Recombination protein O</fullName>
    </alternativeName>
</protein>
<reference evidence="11 12" key="1">
    <citation type="submission" date="2019-12" db="EMBL/GenBank/DDBJ databases">
        <authorList>
            <person name="Li J."/>
            <person name="Shi Y."/>
            <person name="Xu G."/>
            <person name="Xiao D."/>
            <person name="Ran X."/>
        </authorList>
    </citation>
    <scope>NUCLEOTIDE SEQUENCE [LARGE SCALE GENOMIC DNA]</scope>
    <source>
        <strain evidence="11 12">JCM 15915</strain>
    </source>
</reference>
<sequence>MGHRYRCQHHSSRPESTHLGREQGPQVRDPVLAGPAGRRRRRTSCPRRRPAALRAWDNGSVPTTTAASRTYRETVIVLGTYPLGESDRIVVCLSSGHGLLRAVAKGVRRSSSKLGARLEPFMISDVSLVHGRNLDTVTQAVTRKAYAAPIVADYDAYTHASAIAEVAEYVAQGDGETASEIFALTAGALSALARRTHAAQDVLNSYLARSMRIAGWYIETEACVRCGTQDGLVSWSMAGGGIVCTECAQAGDRPLSGDMMQYLRGVATGSWEVLQGIEDPTAGQRVGALLRRYVQWHLEREFRSFALLERTS</sequence>
<evidence type="ECO:0000256" key="8">
    <source>
        <dbReference type="HAMAP-Rule" id="MF_00201"/>
    </source>
</evidence>
<comment type="function">
    <text evidence="1 8">Involved in DNA repair and RecF pathway recombination.</text>
</comment>
<keyword evidence="12" id="KW-1185">Reference proteome</keyword>
<dbReference type="Gene3D" id="2.40.50.140">
    <property type="entry name" value="Nucleic acid-binding proteins"/>
    <property type="match status" value="1"/>
</dbReference>
<evidence type="ECO:0000259" key="10">
    <source>
        <dbReference type="Pfam" id="PF11967"/>
    </source>
</evidence>
<dbReference type="InterPro" id="IPR003717">
    <property type="entry name" value="RecO"/>
</dbReference>
<feature type="compositionally biased region" description="Basic and acidic residues" evidence="9">
    <location>
        <begin position="12"/>
        <end position="21"/>
    </location>
</feature>
<organism evidence="11 12">
    <name type="scientific">Rothia koreensis</name>
    <dbReference type="NCBI Taxonomy" id="592378"/>
    <lineage>
        <taxon>Bacteria</taxon>
        <taxon>Bacillati</taxon>
        <taxon>Actinomycetota</taxon>
        <taxon>Actinomycetes</taxon>
        <taxon>Micrococcales</taxon>
        <taxon>Micrococcaceae</taxon>
        <taxon>Rothia</taxon>
    </lineage>
</organism>
<feature type="compositionally biased region" description="Basic residues" evidence="9">
    <location>
        <begin position="37"/>
        <end position="49"/>
    </location>
</feature>
<feature type="region of interest" description="Disordered" evidence="9">
    <location>
        <begin position="1"/>
        <end position="49"/>
    </location>
</feature>
<evidence type="ECO:0000313" key="11">
    <source>
        <dbReference type="EMBL" id="MUN54354.1"/>
    </source>
</evidence>
<proteinExistence type="inferred from homology"/>
<dbReference type="HAMAP" id="MF_00201">
    <property type="entry name" value="RecO"/>
    <property type="match status" value="1"/>
</dbReference>
<comment type="similarity">
    <text evidence="2 8">Belongs to the RecO family.</text>
</comment>
<comment type="caution">
    <text evidence="11">The sequence shown here is derived from an EMBL/GenBank/DDBJ whole genome shotgun (WGS) entry which is preliminary data.</text>
</comment>
<evidence type="ECO:0000256" key="4">
    <source>
        <dbReference type="ARBA" id="ARBA00022763"/>
    </source>
</evidence>
<keyword evidence="5 8" id="KW-0233">DNA recombination</keyword>
<feature type="compositionally biased region" description="Basic residues" evidence="9">
    <location>
        <begin position="1"/>
        <end position="11"/>
    </location>
</feature>
<evidence type="ECO:0000256" key="3">
    <source>
        <dbReference type="ARBA" id="ARBA00021310"/>
    </source>
</evidence>
<dbReference type="SUPFAM" id="SSF50249">
    <property type="entry name" value="Nucleic acid-binding proteins"/>
    <property type="match status" value="1"/>
</dbReference>
<name>A0A7K1LGN2_9MICC</name>
<dbReference type="Gene3D" id="1.20.1440.120">
    <property type="entry name" value="Recombination protein O, C-terminal domain"/>
    <property type="match status" value="1"/>
</dbReference>
<feature type="domain" description="DNA replication/recombination mediator RecO N-terminal" evidence="10">
    <location>
        <begin position="70"/>
        <end position="144"/>
    </location>
</feature>
<evidence type="ECO:0000256" key="9">
    <source>
        <dbReference type="SAM" id="MobiDB-lite"/>
    </source>
</evidence>
<dbReference type="InterPro" id="IPR012340">
    <property type="entry name" value="NA-bd_OB-fold"/>
</dbReference>
<dbReference type="AlphaFoldDB" id="A0A7K1LGN2"/>
<gene>
    <name evidence="8 11" type="primary">recO</name>
    <name evidence="11" type="ORF">GMA10_03845</name>
</gene>
<dbReference type="SUPFAM" id="SSF57863">
    <property type="entry name" value="ArfGap/RecO-like zinc finger"/>
    <property type="match status" value="1"/>
</dbReference>
<dbReference type="EMBL" id="WOGT01000001">
    <property type="protein sequence ID" value="MUN54354.1"/>
    <property type="molecule type" value="Genomic_DNA"/>
</dbReference>
<evidence type="ECO:0000256" key="1">
    <source>
        <dbReference type="ARBA" id="ARBA00003065"/>
    </source>
</evidence>
<dbReference type="NCBIfam" id="TIGR00613">
    <property type="entry name" value="reco"/>
    <property type="match status" value="1"/>
</dbReference>
<dbReference type="Pfam" id="PF11967">
    <property type="entry name" value="RecO_N"/>
    <property type="match status" value="1"/>
</dbReference>
<dbReference type="PANTHER" id="PTHR33991">
    <property type="entry name" value="DNA REPAIR PROTEIN RECO"/>
    <property type="match status" value="1"/>
</dbReference>
<keyword evidence="6 8" id="KW-0234">DNA repair</keyword>
<dbReference type="GO" id="GO:0006302">
    <property type="term" value="P:double-strand break repair"/>
    <property type="evidence" value="ECO:0007669"/>
    <property type="project" value="TreeGrafter"/>
</dbReference>
<dbReference type="PANTHER" id="PTHR33991:SF1">
    <property type="entry name" value="DNA REPAIR PROTEIN RECO"/>
    <property type="match status" value="1"/>
</dbReference>
<evidence type="ECO:0000256" key="2">
    <source>
        <dbReference type="ARBA" id="ARBA00007452"/>
    </source>
</evidence>
<evidence type="ECO:0000313" key="12">
    <source>
        <dbReference type="Proteomes" id="UP000462152"/>
    </source>
</evidence>
<evidence type="ECO:0000256" key="5">
    <source>
        <dbReference type="ARBA" id="ARBA00023172"/>
    </source>
</evidence>